<evidence type="ECO:0000313" key="2">
    <source>
        <dbReference type="EMBL" id="KAK4416946.1"/>
    </source>
</evidence>
<keyword evidence="3" id="KW-1185">Reference proteome</keyword>
<evidence type="ECO:0000313" key="3">
    <source>
        <dbReference type="Proteomes" id="UP001293254"/>
    </source>
</evidence>
<sequence>MERLHDLDGLVDWDRADWIDSRGSSYGSLGGLVVQSECVARMVDSKKRIRPLSVCDRGISYTLGHTFMLFKAVATVVGRTGNGFLWRCNEAYVVSSIKHRCLVNDGNRRPIPYPRLRPGDSRRKDSTRTESAPKCSHQHSPSL</sequence>
<feature type="region of interest" description="Disordered" evidence="1">
    <location>
        <begin position="112"/>
        <end position="143"/>
    </location>
</feature>
<reference evidence="2" key="1">
    <citation type="submission" date="2020-06" db="EMBL/GenBank/DDBJ databases">
        <authorList>
            <person name="Li T."/>
            <person name="Hu X."/>
            <person name="Zhang T."/>
            <person name="Song X."/>
            <person name="Zhang H."/>
            <person name="Dai N."/>
            <person name="Sheng W."/>
            <person name="Hou X."/>
            <person name="Wei L."/>
        </authorList>
    </citation>
    <scope>NUCLEOTIDE SEQUENCE</scope>
    <source>
        <strain evidence="2">3651</strain>
        <tissue evidence="2">Leaf</tissue>
    </source>
</reference>
<evidence type="ECO:0000256" key="1">
    <source>
        <dbReference type="SAM" id="MobiDB-lite"/>
    </source>
</evidence>
<dbReference type="EMBL" id="JACGWO010000010">
    <property type="protein sequence ID" value="KAK4416946.1"/>
    <property type="molecule type" value="Genomic_DNA"/>
</dbReference>
<proteinExistence type="predicted"/>
<organism evidence="2 3">
    <name type="scientific">Sesamum alatum</name>
    <dbReference type="NCBI Taxonomy" id="300844"/>
    <lineage>
        <taxon>Eukaryota</taxon>
        <taxon>Viridiplantae</taxon>
        <taxon>Streptophyta</taxon>
        <taxon>Embryophyta</taxon>
        <taxon>Tracheophyta</taxon>
        <taxon>Spermatophyta</taxon>
        <taxon>Magnoliopsida</taxon>
        <taxon>eudicotyledons</taxon>
        <taxon>Gunneridae</taxon>
        <taxon>Pentapetalae</taxon>
        <taxon>asterids</taxon>
        <taxon>lamiids</taxon>
        <taxon>Lamiales</taxon>
        <taxon>Pedaliaceae</taxon>
        <taxon>Sesamum</taxon>
    </lineage>
</organism>
<gene>
    <name evidence="2" type="ORF">Salat_2520100</name>
</gene>
<dbReference type="AlphaFoldDB" id="A0AAE2CCE2"/>
<comment type="caution">
    <text evidence="2">The sequence shown here is derived from an EMBL/GenBank/DDBJ whole genome shotgun (WGS) entry which is preliminary data.</text>
</comment>
<protein>
    <submittedName>
        <fullName evidence="2">Uncharacterized protein</fullName>
    </submittedName>
</protein>
<feature type="compositionally biased region" description="Basic and acidic residues" evidence="1">
    <location>
        <begin position="117"/>
        <end position="128"/>
    </location>
</feature>
<name>A0AAE2CCE2_9LAMI</name>
<accession>A0AAE2CCE2</accession>
<dbReference type="Proteomes" id="UP001293254">
    <property type="component" value="Unassembled WGS sequence"/>
</dbReference>
<reference evidence="2" key="2">
    <citation type="journal article" date="2024" name="Plant">
        <title>Genomic evolution and insights into agronomic trait innovations of Sesamum species.</title>
        <authorList>
            <person name="Miao H."/>
            <person name="Wang L."/>
            <person name="Qu L."/>
            <person name="Liu H."/>
            <person name="Sun Y."/>
            <person name="Le M."/>
            <person name="Wang Q."/>
            <person name="Wei S."/>
            <person name="Zheng Y."/>
            <person name="Lin W."/>
            <person name="Duan Y."/>
            <person name="Cao H."/>
            <person name="Xiong S."/>
            <person name="Wang X."/>
            <person name="Wei L."/>
            <person name="Li C."/>
            <person name="Ma Q."/>
            <person name="Ju M."/>
            <person name="Zhao R."/>
            <person name="Li G."/>
            <person name="Mu C."/>
            <person name="Tian Q."/>
            <person name="Mei H."/>
            <person name="Zhang T."/>
            <person name="Gao T."/>
            <person name="Zhang H."/>
        </authorList>
    </citation>
    <scope>NUCLEOTIDE SEQUENCE</scope>
    <source>
        <strain evidence="2">3651</strain>
    </source>
</reference>